<dbReference type="RefSeq" id="YP_009148805.1">
    <property type="nucleotide sequence ID" value="NC_027351.1"/>
</dbReference>
<reference evidence="1 2" key="1">
    <citation type="submission" date="2012-06" db="EMBL/GenBank/DDBJ databases">
        <title>Bacteriophages quickly and effectively reduce contamination of various foods with Salmonella.</title>
        <authorList>
            <person name="Woolston J."/>
            <person name="Parks A.R."/>
            <person name="Hanna L.F."/>
            <person name="Charbonneau D."/>
            <person name="Sulakvelidze A."/>
        </authorList>
    </citation>
    <scope>NUCLEOTIDE SEQUENCE [LARGE SCALE GENOMIC DNA]</scope>
    <source>
        <strain evidence="1">SSE-121</strain>
    </source>
</reference>
<proteinExistence type="predicted"/>
<dbReference type="KEGG" id="vg:24638784"/>
<evidence type="ECO:0000313" key="2">
    <source>
        <dbReference type="Proteomes" id="UP000007004"/>
    </source>
</evidence>
<keyword evidence="2" id="KW-1185">Reference proteome</keyword>
<protein>
    <submittedName>
        <fullName evidence="1">Uncharacterized protein</fullName>
    </submittedName>
</protein>
<dbReference type="Proteomes" id="UP000007004">
    <property type="component" value="Segment"/>
</dbReference>
<evidence type="ECO:0000313" key="1">
    <source>
        <dbReference type="EMBL" id="AFU63650.1"/>
    </source>
</evidence>
<name>K4I5D1_9CAUD</name>
<sequence>MGSFSFAKEQWEFDKNFMKHIAQKVLVLNPKTDYPIISMLRADKYRARGYTISRRETMKLGIAASSLSIETWEDAKAHLSGMYGTNVEELFDEERPFSFELLFDKLDSAGDKIISAIATDSEKGGKGGWTGLKEVNIFTMYQRLRKNTGRPYFKTLWGVCPSDNFYLMQAVEQRHKVGLLEEKPAQDFLDVMNLYVDEQEALNVYKSWGEKGRTGRWGEKTSLPGAVLLEVSVSDPTKIAYNDAAIEIEDEDTTLLKIERVIDTNGEIS</sequence>
<dbReference type="Pfam" id="PF26128">
    <property type="entry name" value="Gad2"/>
    <property type="match status" value="1"/>
</dbReference>
<organism evidence="1 2">
    <name type="scientific">Salmonella phage SSE121</name>
    <dbReference type="NCBI Taxonomy" id="1204529"/>
    <lineage>
        <taxon>Viruses</taxon>
        <taxon>Duplodnaviria</taxon>
        <taxon>Heunggongvirae</taxon>
        <taxon>Uroviricota</taxon>
        <taxon>Caudoviricetes</taxon>
        <taxon>Vequintavirinae</taxon>
        <taxon>Seunavirus</taxon>
        <taxon>Seunavirus SSE121</taxon>
    </lineage>
</organism>
<dbReference type="EMBL" id="JX181824">
    <property type="protein sequence ID" value="AFU63650.1"/>
    <property type="molecule type" value="Genomic_DNA"/>
</dbReference>
<dbReference type="GeneID" id="24638784"/>
<accession>K4I5D1</accession>